<dbReference type="HOGENOM" id="CLU_038181_0_1_1"/>
<dbReference type="InterPro" id="IPR045341">
    <property type="entry name" value="DUF6532"/>
</dbReference>
<gene>
    <name evidence="2" type="ORF">PISMIDRAFT_116936</name>
</gene>
<evidence type="ECO:0000259" key="1">
    <source>
        <dbReference type="Pfam" id="PF20149"/>
    </source>
</evidence>
<dbReference type="OrthoDB" id="3148220at2759"/>
<evidence type="ECO:0000313" key="2">
    <source>
        <dbReference type="EMBL" id="KIK14504.1"/>
    </source>
</evidence>
<keyword evidence="3" id="KW-1185">Reference proteome</keyword>
<reference evidence="2 3" key="1">
    <citation type="submission" date="2014-04" db="EMBL/GenBank/DDBJ databases">
        <authorList>
            <consortium name="DOE Joint Genome Institute"/>
            <person name="Kuo A."/>
            <person name="Kohler A."/>
            <person name="Costa M.D."/>
            <person name="Nagy L.G."/>
            <person name="Floudas D."/>
            <person name="Copeland A."/>
            <person name="Barry K.W."/>
            <person name="Cichocki N."/>
            <person name="Veneault-Fourrey C."/>
            <person name="LaButti K."/>
            <person name="Lindquist E.A."/>
            <person name="Lipzen A."/>
            <person name="Lundell T."/>
            <person name="Morin E."/>
            <person name="Murat C."/>
            <person name="Sun H."/>
            <person name="Tunlid A."/>
            <person name="Henrissat B."/>
            <person name="Grigoriev I.V."/>
            <person name="Hibbett D.S."/>
            <person name="Martin F."/>
            <person name="Nordberg H.P."/>
            <person name="Cantor M.N."/>
            <person name="Hua S.X."/>
        </authorList>
    </citation>
    <scope>NUCLEOTIDE SEQUENCE [LARGE SCALE GENOMIC DNA]</scope>
    <source>
        <strain evidence="2 3">441</strain>
    </source>
</reference>
<evidence type="ECO:0000313" key="3">
    <source>
        <dbReference type="Proteomes" id="UP000054018"/>
    </source>
</evidence>
<feature type="non-terminal residue" evidence="2">
    <location>
        <position position="259"/>
    </location>
</feature>
<organism evidence="2 3">
    <name type="scientific">Pisolithus microcarpus 441</name>
    <dbReference type="NCBI Taxonomy" id="765257"/>
    <lineage>
        <taxon>Eukaryota</taxon>
        <taxon>Fungi</taxon>
        <taxon>Dikarya</taxon>
        <taxon>Basidiomycota</taxon>
        <taxon>Agaricomycotina</taxon>
        <taxon>Agaricomycetes</taxon>
        <taxon>Agaricomycetidae</taxon>
        <taxon>Boletales</taxon>
        <taxon>Sclerodermatineae</taxon>
        <taxon>Pisolithaceae</taxon>
        <taxon>Pisolithus</taxon>
    </lineage>
</organism>
<name>A0A0C9YL34_9AGAM</name>
<sequence length="259" mass="29163">VLETAIEIYCAILLMENPFPSSVQEVDWAKKAWTLACHHHNIKLTNDAGILKLIMARSMHIRGQFKSRARPIVATLFGFEMSADKAVQTKNRLLVSELKEDSAFIFRTHGSSLDEHTGLYTNPAIQQIINEVLFKNKSDDAIKWEKYYNPFPTVAFALTLTAIECAIDEWASGSREMITFKEDDYSGVFSSHLASLNKFSKAAGELDLLKKLLEQVYSMGCIHAGVTVKTTKDQKKAIPSRAFLNAIRDYQMADNTDSY</sequence>
<accession>A0A0C9YL34</accession>
<dbReference type="Proteomes" id="UP000054018">
    <property type="component" value="Unassembled WGS sequence"/>
</dbReference>
<protein>
    <recommendedName>
        <fullName evidence="1">DUF6532 domain-containing protein</fullName>
    </recommendedName>
</protein>
<dbReference type="STRING" id="765257.A0A0C9YL34"/>
<reference evidence="3" key="2">
    <citation type="submission" date="2015-01" db="EMBL/GenBank/DDBJ databases">
        <title>Evolutionary Origins and Diversification of the Mycorrhizal Mutualists.</title>
        <authorList>
            <consortium name="DOE Joint Genome Institute"/>
            <consortium name="Mycorrhizal Genomics Consortium"/>
            <person name="Kohler A."/>
            <person name="Kuo A."/>
            <person name="Nagy L.G."/>
            <person name="Floudas D."/>
            <person name="Copeland A."/>
            <person name="Barry K.W."/>
            <person name="Cichocki N."/>
            <person name="Veneault-Fourrey C."/>
            <person name="LaButti K."/>
            <person name="Lindquist E.A."/>
            <person name="Lipzen A."/>
            <person name="Lundell T."/>
            <person name="Morin E."/>
            <person name="Murat C."/>
            <person name="Riley R."/>
            <person name="Ohm R."/>
            <person name="Sun H."/>
            <person name="Tunlid A."/>
            <person name="Henrissat B."/>
            <person name="Grigoriev I.V."/>
            <person name="Hibbett D.S."/>
            <person name="Martin F."/>
        </authorList>
    </citation>
    <scope>NUCLEOTIDE SEQUENCE [LARGE SCALE GENOMIC DNA]</scope>
    <source>
        <strain evidence="3">441</strain>
    </source>
</reference>
<dbReference type="EMBL" id="KN833935">
    <property type="protein sequence ID" value="KIK14504.1"/>
    <property type="molecule type" value="Genomic_DNA"/>
</dbReference>
<dbReference type="AlphaFoldDB" id="A0A0C9YL34"/>
<proteinExistence type="predicted"/>
<feature type="domain" description="DUF6532" evidence="1">
    <location>
        <begin position="5"/>
        <end position="199"/>
    </location>
</feature>
<dbReference type="Pfam" id="PF20149">
    <property type="entry name" value="DUF6532"/>
    <property type="match status" value="1"/>
</dbReference>